<gene>
    <name evidence="1" type="ORF">DFP81_101302</name>
</gene>
<dbReference type="AlphaFoldDB" id="A0A3E0DT52"/>
<name>A0A3E0DT52_9GAMM</name>
<accession>A0A3E0DT52</accession>
<protein>
    <submittedName>
        <fullName evidence="1">Uncharacterized protein</fullName>
    </submittedName>
</protein>
<organism evidence="1 2">
    <name type="scientific">Marinomonas pollencensis</name>
    <dbReference type="NCBI Taxonomy" id="491954"/>
    <lineage>
        <taxon>Bacteria</taxon>
        <taxon>Pseudomonadati</taxon>
        <taxon>Pseudomonadota</taxon>
        <taxon>Gammaproteobacteria</taxon>
        <taxon>Oceanospirillales</taxon>
        <taxon>Oceanospirillaceae</taxon>
        <taxon>Marinomonas</taxon>
    </lineage>
</organism>
<dbReference type="Proteomes" id="UP000256542">
    <property type="component" value="Unassembled WGS sequence"/>
</dbReference>
<evidence type="ECO:0000313" key="1">
    <source>
        <dbReference type="EMBL" id="REG86737.1"/>
    </source>
</evidence>
<reference evidence="1 2" key="1">
    <citation type="submission" date="2018-08" db="EMBL/GenBank/DDBJ databases">
        <title>Genomic Encyclopedia of Type Strains, Phase III (KMG-III): the genomes of soil and plant-associated and newly described type strains.</title>
        <authorList>
            <person name="Whitman W."/>
        </authorList>
    </citation>
    <scope>NUCLEOTIDE SEQUENCE [LARGE SCALE GENOMIC DNA]</scope>
    <source>
        <strain evidence="1 2">CECT 7375</strain>
    </source>
</reference>
<sequence>MRQTSTIVELSEKRANITLQKPYKQLFDNYDTYTMVPTSPASRLCHPYLVRSTPFVKF</sequence>
<evidence type="ECO:0000313" key="2">
    <source>
        <dbReference type="Proteomes" id="UP000256542"/>
    </source>
</evidence>
<keyword evidence="2" id="KW-1185">Reference proteome</keyword>
<comment type="caution">
    <text evidence="1">The sequence shown here is derived from an EMBL/GenBank/DDBJ whole genome shotgun (WGS) entry which is preliminary data.</text>
</comment>
<dbReference type="EMBL" id="QUNG01000001">
    <property type="protein sequence ID" value="REG86737.1"/>
    <property type="molecule type" value="Genomic_DNA"/>
</dbReference>
<proteinExistence type="predicted"/>